<name>A0ABY5NTH2_9FLAO</name>
<dbReference type="EMBL" id="CP102382">
    <property type="protein sequence ID" value="UUV21880.1"/>
    <property type="molecule type" value="Genomic_DNA"/>
</dbReference>
<evidence type="ECO:0000313" key="2">
    <source>
        <dbReference type="Proteomes" id="UP001317001"/>
    </source>
</evidence>
<keyword evidence="2" id="KW-1185">Reference proteome</keyword>
<dbReference type="Proteomes" id="UP001317001">
    <property type="component" value="Chromosome"/>
</dbReference>
<accession>A0ABY5NTH2</accession>
<sequence length="44" mass="4442">MKNTIVLKVLKATGVAQKSSMPANSAANHLAMAGNGCLAAGWKS</sequence>
<dbReference type="RefSeq" id="WP_257499800.1">
    <property type="nucleotide sequence ID" value="NZ_CP102382.1"/>
</dbReference>
<gene>
    <name evidence="1" type="ORF">NPX36_02170</name>
</gene>
<evidence type="ECO:0000313" key="1">
    <source>
        <dbReference type="EMBL" id="UUV21880.1"/>
    </source>
</evidence>
<protein>
    <submittedName>
        <fullName evidence="1">Uncharacterized protein</fullName>
    </submittedName>
</protein>
<reference evidence="1 2" key="1">
    <citation type="submission" date="2022-08" db="EMBL/GenBank/DDBJ databases">
        <title>Myroides zhujiangensis sp. nov., a novel bacterium isolated from sediment in the Pearl River Estuary.</title>
        <authorList>
            <person name="Cui L."/>
        </authorList>
    </citation>
    <scope>NUCLEOTIDE SEQUENCE [LARGE SCALE GENOMIC DNA]</scope>
    <source>
        <strain evidence="1 2">SCSIO 72103</strain>
    </source>
</reference>
<proteinExistence type="predicted"/>
<organism evidence="1 2">
    <name type="scientific">Paenimyroides aestuarii</name>
    <dbReference type="NCBI Taxonomy" id="2968490"/>
    <lineage>
        <taxon>Bacteria</taxon>
        <taxon>Pseudomonadati</taxon>
        <taxon>Bacteroidota</taxon>
        <taxon>Flavobacteriia</taxon>
        <taxon>Flavobacteriales</taxon>
        <taxon>Flavobacteriaceae</taxon>
        <taxon>Paenimyroides</taxon>
    </lineage>
</organism>